<dbReference type="InterPro" id="IPR043504">
    <property type="entry name" value="Peptidase_S1_PA_chymotrypsin"/>
</dbReference>
<dbReference type="InterPro" id="IPR009003">
    <property type="entry name" value="Peptidase_S1_PA"/>
</dbReference>
<dbReference type="EMBL" id="GFXV01005215">
    <property type="protein sequence ID" value="MBW17020.1"/>
    <property type="molecule type" value="Transcribed_RNA"/>
</dbReference>
<evidence type="ECO:0000256" key="5">
    <source>
        <dbReference type="ARBA" id="ARBA00024195"/>
    </source>
</evidence>
<dbReference type="GO" id="GO:0005615">
    <property type="term" value="C:extracellular space"/>
    <property type="evidence" value="ECO:0007669"/>
    <property type="project" value="TreeGrafter"/>
</dbReference>
<evidence type="ECO:0000256" key="2">
    <source>
        <dbReference type="ARBA" id="ARBA00022801"/>
    </source>
</evidence>
<gene>
    <name evidence="7" type="primary">Sb_0</name>
</gene>
<evidence type="ECO:0000259" key="6">
    <source>
        <dbReference type="PROSITE" id="PS50240"/>
    </source>
</evidence>
<dbReference type="Pfam" id="PF00089">
    <property type="entry name" value="Trypsin"/>
    <property type="match status" value="1"/>
</dbReference>
<dbReference type="PANTHER" id="PTHR24264:SF83">
    <property type="entry name" value="COMPLEMENT FACTOR I"/>
    <property type="match status" value="1"/>
</dbReference>
<dbReference type="OrthoDB" id="546450at2759"/>
<keyword evidence="2" id="KW-0378">Hydrolase</keyword>
<evidence type="ECO:0000313" key="7">
    <source>
        <dbReference type="EMBL" id="MBW17020.1"/>
    </source>
</evidence>
<evidence type="ECO:0000256" key="3">
    <source>
        <dbReference type="ARBA" id="ARBA00022825"/>
    </source>
</evidence>
<dbReference type="Gene3D" id="2.40.10.10">
    <property type="entry name" value="Trypsin-like serine proteases"/>
    <property type="match status" value="2"/>
</dbReference>
<reference evidence="7" key="1">
    <citation type="submission" date="2017-10" db="EMBL/GenBank/DDBJ databases">
        <title>Transcriptome Assembly of Sugarcane Aphid Adults.</title>
        <authorList>
            <person name="Scully E.D."/>
            <person name="Palmer N.A."/>
            <person name="Geib S.M."/>
            <person name="Sarath G."/>
            <person name="Sattler S.E."/>
        </authorList>
    </citation>
    <scope>NUCLEOTIDE SEQUENCE</scope>
    <source>
        <tissue evidence="7">Whole body</tissue>
    </source>
</reference>
<organism evidence="7">
    <name type="scientific">Melanaphis sacchari</name>
    <dbReference type="NCBI Taxonomy" id="742174"/>
    <lineage>
        <taxon>Eukaryota</taxon>
        <taxon>Metazoa</taxon>
        <taxon>Ecdysozoa</taxon>
        <taxon>Arthropoda</taxon>
        <taxon>Hexapoda</taxon>
        <taxon>Insecta</taxon>
        <taxon>Pterygota</taxon>
        <taxon>Neoptera</taxon>
        <taxon>Paraneoptera</taxon>
        <taxon>Hemiptera</taxon>
        <taxon>Sternorrhyncha</taxon>
        <taxon>Aphidomorpha</taxon>
        <taxon>Aphidoidea</taxon>
        <taxon>Aphididae</taxon>
        <taxon>Aphidini</taxon>
        <taxon>Melanaphis</taxon>
    </lineage>
</organism>
<sequence>MNSWDVARLTANLGDYNIKSKTDVKHMERKIKRVVRHKGFDQRTLYNDIALLTLDKPVKFDKQVHPICLPMSRSMYAGQTATVIGWGSLKESGPQPAILQKVNVPVWTNQECKYKYGAAAPGGIVDHFLCAGKTARDSCSGDSGGPLMLNDGKWTQVGIVSWGIGCGKGQYPGVYTRVTSFMNWITRNLKT</sequence>
<dbReference type="PANTHER" id="PTHR24264">
    <property type="entry name" value="TRYPSIN-RELATED"/>
    <property type="match status" value="1"/>
</dbReference>
<name>A0A2H8TSS4_9HEMI</name>
<keyword evidence="3" id="KW-0720">Serine protease</keyword>
<dbReference type="SMART" id="SM00020">
    <property type="entry name" value="Tryp_SPc"/>
    <property type="match status" value="1"/>
</dbReference>
<keyword evidence="1" id="KW-0645">Protease</keyword>
<dbReference type="PROSITE" id="PS00135">
    <property type="entry name" value="TRYPSIN_SER"/>
    <property type="match status" value="1"/>
</dbReference>
<dbReference type="InterPro" id="IPR050127">
    <property type="entry name" value="Serine_Proteases_S1"/>
</dbReference>
<dbReference type="AlphaFoldDB" id="A0A2H8TSS4"/>
<dbReference type="FunFam" id="2.40.10.10:FF:000002">
    <property type="entry name" value="Transmembrane protease serine"/>
    <property type="match status" value="1"/>
</dbReference>
<dbReference type="GO" id="GO:0006508">
    <property type="term" value="P:proteolysis"/>
    <property type="evidence" value="ECO:0007669"/>
    <property type="project" value="UniProtKB-KW"/>
</dbReference>
<dbReference type="CDD" id="cd00190">
    <property type="entry name" value="Tryp_SPc"/>
    <property type="match status" value="1"/>
</dbReference>
<dbReference type="PROSITE" id="PS50240">
    <property type="entry name" value="TRYPSIN_DOM"/>
    <property type="match status" value="1"/>
</dbReference>
<evidence type="ECO:0000256" key="4">
    <source>
        <dbReference type="ARBA" id="ARBA00023157"/>
    </source>
</evidence>
<evidence type="ECO:0000256" key="1">
    <source>
        <dbReference type="ARBA" id="ARBA00022670"/>
    </source>
</evidence>
<accession>A0A2H8TSS4</accession>
<comment type="similarity">
    <text evidence="5">Belongs to the peptidase S1 family. CLIP subfamily.</text>
</comment>
<keyword evidence="4" id="KW-1015">Disulfide bond</keyword>
<feature type="domain" description="Peptidase S1" evidence="6">
    <location>
        <begin position="1"/>
        <end position="190"/>
    </location>
</feature>
<dbReference type="GO" id="GO:0004252">
    <property type="term" value="F:serine-type endopeptidase activity"/>
    <property type="evidence" value="ECO:0007669"/>
    <property type="project" value="InterPro"/>
</dbReference>
<protein>
    <submittedName>
        <fullName evidence="7">Serine proteinase stubble</fullName>
    </submittedName>
</protein>
<dbReference type="SUPFAM" id="SSF50494">
    <property type="entry name" value="Trypsin-like serine proteases"/>
    <property type="match status" value="1"/>
</dbReference>
<proteinExistence type="inferred from homology"/>
<dbReference type="InterPro" id="IPR033116">
    <property type="entry name" value="TRYPSIN_SER"/>
</dbReference>
<dbReference type="PRINTS" id="PR00722">
    <property type="entry name" value="CHYMOTRYPSIN"/>
</dbReference>
<dbReference type="InterPro" id="IPR001254">
    <property type="entry name" value="Trypsin_dom"/>
</dbReference>
<dbReference type="InterPro" id="IPR001314">
    <property type="entry name" value="Peptidase_S1A"/>
</dbReference>